<dbReference type="Pfam" id="PF01471">
    <property type="entry name" value="PG_binding_1"/>
    <property type="match status" value="2"/>
</dbReference>
<feature type="domain" description="Peptidoglycan binding-like" evidence="2">
    <location>
        <begin position="60"/>
        <end position="117"/>
    </location>
</feature>
<accession>A0ABV3DY05</accession>
<dbReference type="Gene3D" id="1.10.101.10">
    <property type="entry name" value="PGBD-like superfamily/PGBD"/>
    <property type="match status" value="2"/>
</dbReference>
<dbReference type="SUPFAM" id="SSF47090">
    <property type="entry name" value="PGBD-like"/>
    <property type="match status" value="2"/>
</dbReference>
<comment type="caution">
    <text evidence="3">The sequence shown here is derived from an EMBL/GenBank/DDBJ whole genome shotgun (WGS) entry which is preliminary data.</text>
</comment>
<keyword evidence="4" id="KW-1185">Reference proteome</keyword>
<dbReference type="InterPro" id="IPR002477">
    <property type="entry name" value="Peptidoglycan-bd-like"/>
</dbReference>
<evidence type="ECO:0000313" key="4">
    <source>
        <dbReference type="Proteomes" id="UP001551482"/>
    </source>
</evidence>
<evidence type="ECO:0000313" key="3">
    <source>
        <dbReference type="EMBL" id="MEU8140122.1"/>
    </source>
</evidence>
<evidence type="ECO:0000259" key="2">
    <source>
        <dbReference type="Pfam" id="PF01471"/>
    </source>
</evidence>
<evidence type="ECO:0000256" key="1">
    <source>
        <dbReference type="SAM" id="Phobius"/>
    </source>
</evidence>
<protein>
    <submittedName>
        <fullName evidence="3">Peptidoglycan-binding protein</fullName>
    </submittedName>
</protein>
<reference evidence="3 4" key="1">
    <citation type="submission" date="2024-06" db="EMBL/GenBank/DDBJ databases">
        <title>The Natural Products Discovery Center: Release of the First 8490 Sequenced Strains for Exploring Actinobacteria Biosynthetic Diversity.</title>
        <authorList>
            <person name="Kalkreuter E."/>
            <person name="Kautsar S.A."/>
            <person name="Yang D."/>
            <person name="Bader C.D."/>
            <person name="Teijaro C.N."/>
            <person name="Fluegel L."/>
            <person name="Davis C.M."/>
            <person name="Simpson J.R."/>
            <person name="Lauterbach L."/>
            <person name="Steele A.D."/>
            <person name="Gui C."/>
            <person name="Meng S."/>
            <person name="Li G."/>
            <person name="Viehrig K."/>
            <person name="Ye F."/>
            <person name="Su P."/>
            <person name="Kiefer A.F."/>
            <person name="Nichols A."/>
            <person name="Cepeda A.J."/>
            <person name="Yan W."/>
            <person name="Fan B."/>
            <person name="Jiang Y."/>
            <person name="Adhikari A."/>
            <person name="Zheng C.-J."/>
            <person name="Schuster L."/>
            <person name="Cowan T.M."/>
            <person name="Smanski M.J."/>
            <person name="Chevrette M.G."/>
            <person name="De Carvalho L.P.S."/>
            <person name="Shen B."/>
        </authorList>
    </citation>
    <scope>NUCLEOTIDE SEQUENCE [LARGE SCALE GENOMIC DNA]</scope>
    <source>
        <strain evidence="3 4">NPDC048946</strain>
    </source>
</reference>
<dbReference type="InterPro" id="IPR036366">
    <property type="entry name" value="PGBDSf"/>
</dbReference>
<name>A0ABV3DY05_9ACTN</name>
<dbReference type="InterPro" id="IPR036365">
    <property type="entry name" value="PGBD-like_sf"/>
</dbReference>
<dbReference type="RefSeq" id="WP_358364948.1">
    <property type="nucleotide sequence ID" value="NZ_JBEZFP010000243.1"/>
</dbReference>
<gene>
    <name evidence="3" type="ORF">AB0C36_42385</name>
</gene>
<sequence length="220" mass="23337">MLEHAQRSGSERREAVAARPRRSLAVGVVALIGTLMALMLTVPAHAGGIYLSEGSSGRTVTCAQQGLNNWKAQSGKGKYVSVDGKFGPATKAQVKVFQANNGLKSDGIVGAATAKSLQRWVKGLSCKTLLVPDATNGGTPTLRVGSQGPAVRCVQRALNAWAGKTVLTVDGAFGSQTRAQVVKFQKHARIAQDGVVGRETILQLKYRVKFSVECENYLMV</sequence>
<feature type="domain" description="Peptidoglycan binding-like" evidence="2">
    <location>
        <begin position="147"/>
        <end position="201"/>
    </location>
</feature>
<organism evidence="3 4">
    <name type="scientific">Streptodolium elevatio</name>
    <dbReference type="NCBI Taxonomy" id="3157996"/>
    <lineage>
        <taxon>Bacteria</taxon>
        <taxon>Bacillati</taxon>
        <taxon>Actinomycetota</taxon>
        <taxon>Actinomycetes</taxon>
        <taxon>Kitasatosporales</taxon>
        <taxon>Streptomycetaceae</taxon>
        <taxon>Streptodolium</taxon>
    </lineage>
</organism>
<keyword evidence="1" id="KW-0812">Transmembrane</keyword>
<dbReference type="Proteomes" id="UP001551482">
    <property type="component" value="Unassembled WGS sequence"/>
</dbReference>
<keyword evidence="1" id="KW-0472">Membrane</keyword>
<keyword evidence="1" id="KW-1133">Transmembrane helix</keyword>
<proteinExistence type="predicted"/>
<dbReference type="EMBL" id="JBEZFP010000243">
    <property type="protein sequence ID" value="MEU8140122.1"/>
    <property type="molecule type" value="Genomic_DNA"/>
</dbReference>
<feature type="transmembrane region" description="Helical" evidence="1">
    <location>
        <begin position="21"/>
        <end position="42"/>
    </location>
</feature>